<accession>A0A9N9AN17</accession>
<name>A0A9N9AN17_9GLOM</name>
<evidence type="ECO:0000313" key="2">
    <source>
        <dbReference type="EMBL" id="CAG8534186.1"/>
    </source>
</evidence>
<protein>
    <submittedName>
        <fullName evidence="2">916_t:CDS:1</fullName>
    </submittedName>
</protein>
<keyword evidence="3" id="KW-1185">Reference proteome</keyword>
<keyword evidence="1" id="KW-0732">Signal</keyword>
<comment type="caution">
    <text evidence="2">The sequence shown here is derived from an EMBL/GenBank/DDBJ whole genome shotgun (WGS) entry which is preliminary data.</text>
</comment>
<organism evidence="2 3">
    <name type="scientific">Dentiscutata erythropus</name>
    <dbReference type="NCBI Taxonomy" id="1348616"/>
    <lineage>
        <taxon>Eukaryota</taxon>
        <taxon>Fungi</taxon>
        <taxon>Fungi incertae sedis</taxon>
        <taxon>Mucoromycota</taxon>
        <taxon>Glomeromycotina</taxon>
        <taxon>Glomeromycetes</taxon>
        <taxon>Diversisporales</taxon>
        <taxon>Gigasporaceae</taxon>
        <taxon>Dentiscutata</taxon>
    </lineage>
</organism>
<dbReference type="Proteomes" id="UP000789405">
    <property type="component" value="Unassembled WGS sequence"/>
</dbReference>
<reference evidence="2" key="1">
    <citation type="submission" date="2021-06" db="EMBL/GenBank/DDBJ databases">
        <authorList>
            <person name="Kallberg Y."/>
            <person name="Tangrot J."/>
            <person name="Rosling A."/>
        </authorList>
    </citation>
    <scope>NUCLEOTIDE SEQUENCE</scope>
    <source>
        <strain evidence="2">MA453B</strain>
    </source>
</reference>
<dbReference type="EMBL" id="CAJVPY010001729">
    <property type="protein sequence ID" value="CAG8534186.1"/>
    <property type="molecule type" value="Genomic_DNA"/>
</dbReference>
<gene>
    <name evidence="2" type="ORF">DERYTH_LOCUS4490</name>
</gene>
<feature type="signal peptide" evidence="1">
    <location>
        <begin position="1"/>
        <end position="24"/>
    </location>
</feature>
<dbReference type="AlphaFoldDB" id="A0A9N9AN17"/>
<proteinExistence type="predicted"/>
<feature type="chain" id="PRO_5040428190" evidence="1">
    <location>
        <begin position="25"/>
        <end position="166"/>
    </location>
</feature>
<sequence length="166" mass="19780">MIIFFLLTLLLLDTLSFKTALVHAHQLEKNLQKRDLNLNANLNAIRYVYIPERVKRNYEKRQFPISVCAHGDANFEVSDSTDKTNDNVNTVRKNNHRTHEFQDYMHQRIDLKTCMGEPEFGWKEEIRLRFMWFEYRSGFQIFERVGSCEGLEPGRRVNHIIGRIVY</sequence>
<evidence type="ECO:0000313" key="3">
    <source>
        <dbReference type="Proteomes" id="UP000789405"/>
    </source>
</evidence>
<evidence type="ECO:0000256" key="1">
    <source>
        <dbReference type="SAM" id="SignalP"/>
    </source>
</evidence>